<accession>A0A1A6HGX3</accession>
<evidence type="ECO:0000256" key="1">
    <source>
        <dbReference type="ARBA" id="ARBA00022723"/>
    </source>
</evidence>
<dbReference type="GO" id="GO:0046872">
    <property type="term" value="F:metal ion binding"/>
    <property type="evidence" value="ECO:0007669"/>
    <property type="project" value="UniProtKB-KW"/>
</dbReference>
<gene>
    <name evidence="4" type="ORF">A6R68_19799</name>
</gene>
<keyword evidence="1" id="KW-0479">Metal-binding</keyword>
<proteinExistence type="predicted"/>
<dbReference type="AlphaFoldDB" id="A0A1A6HGX3"/>
<protein>
    <recommendedName>
        <fullName evidence="3">DPH-type MB domain-containing protein</fullName>
    </recommendedName>
</protein>
<dbReference type="Gene3D" id="3.10.660.10">
    <property type="entry name" value="DPH Zinc finger"/>
    <property type="match status" value="1"/>
</dbReference>
<name>A0A1A6HGX3_NEOLE</name>
<comment type="caution">
    <text evidence="4">The sequence shown here is derived from an EMBL/GenBank/DDBJ whole genome shotgun (WGS) entry which is preliminary data.</text>
</comment>
<feature type="domain" description="DPH-type MB" evidence="3">
    <location>
        <begin position="33"/>
        <end position="66"/>
    </location>
</feature>
<organism evidence="4 5">
    <name type="scientific">Neotoma lepida</name>
    <name type="common">Desert woodrat</name>
    <dbReference type="NCBI Taxonomy" id="56216"/>
    <lineage>
        <taxon>Eukaryota</taxon>
        <taxon>Metazoa</taxon>
        <taxon>Chordata</taxon>
        <taxon>Craniata</taxon>
        <taxon>Vertebrata</taxon>
        <taxon>Euteleostomi</taxon>
        <taxon>Mammalia</taxon>
        <taxon>Eutheria</taxon>
        <taxon>Euarchontoglires</taxon>
        <taxon>Glires</taxon>
        <taxon>Rodentia</taxon>
        <taxon>Myomorpha</taxon>
        <taxon>Muroidea</taxon>
        <taxon>Cricetidae</taxon>
        <taxon>Neotominae</taxon>
        <taxon>Neotoma</taxon>
    </lineage>
</organism>
<sequence length="104" mass="11783">MDQESDLICKFSPHKRLAFYSLSMIDSLRRKSGELIHFAVPAEDLENGEDVATCPSCSLIIKVIYDKQCQMANGGLMLRAKPLNRETHTRITALVAEYRARPWA</sequence>
<dbReference type="OrthoDB" id="66964at2759"/>
<evidence type="ECO:0000313" key="4">
    <source>
        <dbReference type="EMBL" id="OBS77813.1"/>
    </source>
</evidence>
<evidence type="ECO:0000313" key="5">
    <source>
        <dbReference type="Proteomes" id="UP000092124"/>
    </source>
</evidence>
<dbReference type="Pfam" id="PF05207">
    <property type="entry name" value="Zn_ribbon_CSL"/>
    <property type="match status" value="1"/>
</dbReference>
<evidence type="ECO:0000256" key="2">
    <source>
        <dbReference type="ARBA" id="ARBA00023004"/>
    </source>
</evidence>
<dbReference type="PROSITE" id="PS51074">
    <property type="entry name" value="DPH_MB"/>
    <property type="match status" value="1"/>
</dbReference>
<evidence type="ECO:0000259" key="3">
    <source>
        <dbReference type="PROSITE" id="PS51074"/>
    </source>
</evidence>
<dbReference type="STRING" id="56216.A0A1A6HGX3"/>
<keyword evidence="2" id="KW-0408">Iron</keyword>
<dbReference type="InterPro" id="IPR007872">
    <property type="entry name" value="DPH_MB_dom"/>
</dbReference>
<dbReference type="InterPro" id="IPR036671">
    <property type="entry name" value="DPH_MB_sf"/>
</dbReference>
<keyword evidence="5" id="KW-1185">Reference proteome</keyword>
<dbReference type="Proteomes" id="UP000092124">
    <property type="component" value="Unassembled WGS sequence"/>
</dbReference>
<reference evidence="4 5" key="1">
    <citation type="submission" date="2016-06" db="EMBL/GenBank/DDBJ databases">
        <title>The Draft Genome Sequence and Annotation of the Desert Woodrat Neotoma lepida.</title>
        <authorList>
            <person name="Campbell M."/>
            <person name="Oakeson K.F."/>
            <person name="Yandell M."/>
            <person name="Halpert J.R."/>
            <person name="Dearing D."/>
        </authorList>
    </citation>
    <scope>NUCLEOTIDE SEQUENCE [LARGE SCALE GENOMIC DNA]</scope>
    <source>
        <strain evidence="4">417</strain>
        <tissue evidence="4">Liver</tissue>
    </source>
</reference>
<dbReference type="EMBL" id="LZPO01027861">
    <property type="protein sequence ID" value="OBS77813.1"/>
    <property type="molecule type" value="Genomic_DNA"/>
</dbReference>
<dbReference type="SUPFAM" id="SSF144217">
    <property type="entry name" value="CSL zinc finger"/>
    <property type="match status" value="1"/>
</dbReference>